<evidence type="ECO:0000313" key="1">
    <source>
        <dbReference type="EMBL" id="GAJ14692.1"/>
    </source>
</evidence>
<gene>
    <name evidence="1" type="ORF">S12H4_47992</name>
</gene>
<accession>X1VC07</accession>
<reference evidence="1" key="1">
    <citation type="journal article" date="2014" name="Front. Microbiol.">
        <title>High frequency of phylogenetically diverse reductive dehalogenase-homologous genes in deep subseafloor sedimentary metagenomes.</title>
        <authorList>
            <person name="Kawai M."/>
            <person name="Futagami T."/>
            <person name="Toyoda A."/>
            <person name="Takaki Y."/>
            <person name="Nishi S."/>
            <person name="Hori S."/>
            <person name="Arai W."/>
            <person name="Tsubouchi T."/>
            <person name="Morono Y."/>
            <person name="Uchiyama I."/>
            <person name="Ito T."/>
            <person name="Fujiyama A."/>
            <person name="Inagaki F."/>
            <person name="Takami H."/>
        </authorList>
    </citation>
    <scope>NUCLEOTIDE SEQUENCE</scope>
    <source>
        <strain evidence="1">Expedition CK06-06</strain>
    </source>
</reference>
<sequence>KSIDDIAKIMGMDVPVGVDVSDANAAVGDVKATKTFYSVAAPRKEGTMPTKNLDPANETVEAGYYAATTLSAVDEHLAPANIKKDVNIFGKVGTYEPTLVEDTHKDASTTLTHPGSYFTVPNQSDFDLASVTDTFASGSLAYGAGFIGARQSSPTYDTALKVRIYLGGVQVGESGYLHYQVWENFQVQGFRALSGSNEIKLAMHAYPAAGAMRFYGVNGGG</sequence>
<organism evidence="1">
    <name type="scientific">marine sediment metagenome</name>
    <dbReference type="NCBI Taxonomy" id="412755"/>
    <lineage>
        <taxon>unclassified sequences</taxon>
        <taxon>metagenomes</taxon>
        <taxon>ecological metagenomes</taxon>
    </lineage>
</organism>
<feature type="non-terminal residue" evidence="1">
    <location>
        <position position="1"/>
    </location>
</feature>
<dbReference type="EMBL" id="BARW01029941">
    <property type="protein sequence ID" value="GAJ14692.1"/>
    <property type="molecule type" value="Genomic_DNA"/>
</dbReference>
<dbReference type="AlphaFoldDB" id="X1VC07"/>
<comment type="caution">
    <text evidence="1">The sequence shown here is derived from an EMBL/GenBank/DDBJ whole genome shotgun (WGS) entry which is preliminary data.</text>
</comment>
<name>X1VC07_9ZZZZ</name>
<protein>
    <submittedName>
        <fullName evidence="1">Uncharacterized protein</fullName>
    </submittedName>
</protein>
<proteinExistence type="predicted"/>